<comment type="caution">
    <text evidence="1">The sequence shown here is derived from an EMBL/GenBank/DDBJ whole genome shotgun (WGS) entry which is preliminary data.</text>
</comment>
<dbReference type="EMBL" id="LAZR01052965">
    <property type="protein sequence ID" value="KKK81793.1"/>
    <property type="molecule type" value="Genomic_DNA"/>
</dbReference>
<gene>
    <name evidence="1" type="ORF">LCGC14_2809860</name>
</gene>
<organism evidence="1">
    <name type="scientific">marine sediment metagenome</name>
    <dbReference type="NCBI Taxonomy" id="412755"/>
    <lineage>
        <taxon>unclassified sequences</taxon>
        <taxon>metagenomes</taxon>
        <taxon>ecological metagenomes</taxon>
    </lineage>
</organism>
<name>A0A0F8YK61_9ZZZZ</name>
<dbReference type="AlphaFoldDB" id="A0A0F8YK61"/>
<protein>
    <submittedName>
        <fullName evidence="1">Uncharacterized protein</fullName>
    </submittedName>
</protein>
<sequence length="43" mass="5034">MTPEMRARLSEEDLVWIAYTVAAIKDWGVGNCRRILAHDLRFE</sequence>
<reference evidence="1" key="1">
    <citation type="journal article" date="2015" name="Nature">
        <title>Complex archaea that bridge the gap between prokaryotes and eukaryotes.</title>
        <authorList>
            <person name="Spang A."/>
            <person name="Saw J.H."/>
            <person name="Jorgensen S.L."/>
            <person name="Zaremba-Niedzwiedzka K."/>
            <person name="Martijn J."/>
            <person name="Lind A.E."/>
            <person name="van Eijk R."/>
            <person name="Schleper C."/>
            <person name="Guy L."/>
            <person name="Ettema T.J."/>
        </authorList>
    </citation>
    <scope>NUCLEOTIDE SEQUENCE</scope>
</reference>
<proteinExistence type="predicted"/>
<evidence type="ECO:0000313" key="1">
    <source>
        <dbReference type="EMBL" id="KKK81793.1"/>
    </source>
</evidence>
<accession>A0A0F8YK61</accession>